<evidence type="ECO:0000313" key="1">
    <source>
        <dbReference type="EMBL" id="KAK0303250.1"/>
    </source>
</evidence>
<protein>
    <submittedName>
        <fullName evidence="1">Uncharacterized protein</fullName>
    </submittedName>
</protein>
<name>A0AAN6F3W4_9PEZI</name>
<comment type="caution">
    <text evidence="1">The sequence shown here is derived from an EMBL/GenBank/DDBJ whole genome shotgun (WGS) entry which is preliminary data.</text>
</comment>
<dbReference type="Proteomes" id="UP001168146">
    <property type="component" value="Unassembled WGS sequence"/>
</dbReference>
<reference evidence="1" key="1">
    <citation type="submission" date="2021-12" db="EMBL/GenBank/DDBJ databases">
        <title>Black yeast isolated from Biological Soil Crust.</title>
        <authorList>
            <person name="Kurbessoian T."/>
        </authorList>
    </citation>
    <scope>NUCLEOTIDE SEQUENCE</scope>
    <source>
        <strain evidence="1">CCFEE 5208</strain>
    </source>
</reference>
<accession>A0AAN6F3W4</accession>
<proteinExistence type="predicted"/>
<organism evidence="1 2">
    <name type="scientific">Friedmanniomyces endolithicus</name>
    <dbReference type="NCBI Taxonomy" id="329885"/>
    <lineage>
        <taxon>Eukaryota</taxon>
        <taxon>Fungi</taxon>
        <taxon>Dikarya</taxon>
        <taxon>Ascomycota</taxon>
        <taxon>Pezizomycotina</taxon>
        <taxon>Dothideomycetes</taxon>
        <taxon>Dothideomycetidae</taxon>
        <taxon>Mycosphaerellales</taxon>
        <taxon>Teratosphaeriaceae</taxon>
        <taxon>Friedmanniomyces</taxon>
    </lineage>
</organism>
<dbReference type="AlphaFoldDB" id="A0AAN6F3W4"/>
<dbReference type="EMBL" id="JASUXU010000154">
    <property type="protein sequence ID" value="KAK0303250.1"/>
    <property type="molecule type" value="Genomic_DNA"/>
</dbReference>
<evidence type="ECO:0000313" key="2">
    <source>
        <dbReference type="Proteomes" id="UP001168146"/>
    </source>
</evidence>
<sequence length="100" mass="11157">MSQTAASLGRLLDHPKDNPYSTLIALFLNAVDEAERLLGDMEMQMRDMVRAAPFFTRGGKPKSRYDSRVVLSTAAKDLMRDGDHYFKTFGVSRSKNGTPS</sequence>
<gene>
    <name evidence="1" type="ORF">LTR82_017614</name>
</gene>